<name>A0ABQ8UPW4_9EUKA</name>
<evidence type="ECO:0000256" key="1">
    <source>
        <dbReference type="SAM" id="Phobius"/>
    </source>
</evidence>
<evidence type="ECO:0008006" key="4">
    <source>
        <dbReference type="Google" id="ProtNLM"/>
    </source>
</evidence>
<comment type="caution">
    <text evidence="2">The sequence shown here is derived from an EMBL/GenBank/DDBJ whole genome shotgun (WGS) entry which is preliminary data.</text>
</comment>
<reference evidence="2" key="1">
    <citation type="journal article" date="2022" name="bioRxiv">
        <title>Genomics of Preaxostyla Flagellates Illuminates Evolutionary Transitions and the Path Towards Mitochondrial Loss.</title>
        <authorList>
            <person name="Novak L.V.F."/>
            <person name="Treitli S.C."/>
            <person name="Pyrih J."/>
            <person name="Halakuc P."/>
            <person name="Pipaliya S.V."/>
            <person name="Vacek V."/>
            <person name="Brzon O."/>
            <person name="Soukal P."/>
            <person name="Eme L."/>
            <person name="Dacks J.B."/>
            <person name="Karnkowska A."/>
            <person name="Elias M."/>
            <person name="Hampl V."/>
        </authorList>
    </citation>
    <scope>NUCLEOTIDE SEQUENCE</scope>
    <source>
        <strain evidence="2">RCP-MX</strain>
    </source>
</reference>
<sequence>MAVYGLGWGVYLIGSFVIVSVLLFWLGHHLRNRVLQLVPAAVFFIVSIILIFVPKVSSTTVIVPQTLVDTLFITRIIFAVFLFLGATFALVTLIIVKWATPTYAQPL</sequence>
<dbReference type="EMBL" id="JAPMOS010000018">
    <property type="protein sequence ID" value="KAJ4459575.1"/>
    <property type="molecule type" value="Genomic_DNA"/>
</dbReference>
<keyword evidence="1" id="KW-0472">Membrane</keyword>
<organism evidence="2 3">
    <name type="scientific">Paratrimastix pyriformis</name>
    <dbReference type="NCBI Taxonomy" id="342808"/>
    <lineage>
        <taxon>Eukaryota</taxon>
        <taxon>Metamonada</taxon>
        <taxon>Preaxostyla</taxon>
        <taxon>Paratrimastigidae</taxon>
        <taxon>Paratrimastix</taxon>
    </lineage>
</organism>
<evidence type="ECO:0000313" key="2">
    <source>
        <dbReference type="EMBL" id="KAJ4459575.1"/>
    </source>
</evidence>
<gene>
    <name evidence="2" type="ORF">PAPYR_4299</name>
</gene>
<keyword evidence="1" id="KW-1133">Transmembrane helix</keyword>
<feature type="transmembrane region" description="Helical" evidence="1">
    <location>
        <begin position="34"/>
        <end position="53"/>
    </location>
</feature>
<accession>A0ABQ8UPW4</accession>
<keyword evidence="1" id="KW-0812">Transmembrane</keyword>
<dbReference type="Proteomes" id="UP001141327">
    <property type="component" value="Unassembled WGS sequence"/>
</dbReference>
<feature type="transmembrane region" description="Helical" evidence="1">
    <location>
        <begin position="6"/>
        <end position="27"/>
    </location>
</feature>
<protein>
    <recommendedName>
        <fullName evidence="4">NADH dehydrogenase subunit 6</fullName>
    </recommendedName>
</protein>
<keyword evidence="3" id="KW-1185">Reference proteome</keyword>
<proteinExistence type="predicted"/>
<evidence type="ECO:0000313" key="3">
    <source>
        <dbReference type="Proteomes" id="UP001141327"/>
    </source>
</evidence>
<feature type="transmembrane region" description="Helical" evidence="1">
    <location>
        <begin position="73"/>
        <end position="96"/>
    </location>
</feature>